<keyword evidence="2" id="KW-1185">Reference proteome</keyword>
<dbReference type="EMBL" id="JAERRB010000018">
    <property type="protein sequence ID" value="MBL0745614.1"/>
    <property type="molecule type" value="Genomic_DNA"/>
</dbReference>
<evidence type="ECO:0000313" key="2">
    <source>
        <dbReference type="Proteomes" id="UP000613030"/>
    </source>
</evidence>
<organism evidence="1 2">
    <name type="scientific">Chryseolinea lacunae</name>
    <dbReference type="NCBI Taxonomy" id="2801331"/>
    <lineage>
        <taxon>Bacteria</taxon>
        <taxon>Pseudomonadati</taxon>
        <taxon>Bacteroidota</taxon>
        <taxon>Cytophagia</taxon>
        <taxon>Cytophagales</taxon>
        <taxon>Fulvivirgaceae</taxon>
        <taxon>Chryseolinea</taxon>
    </lineage>
</organism>
<comment type="caution">
    <text evidence="1">The sequence shown here is derived from an EMBL/GenBank/DDBJ whole genome shotgun (WGS) entry which is preliminary data.</text>
</comment>
<protein>
    <submittedName>
        <fullName evidence="1">Uncharacterized protein</fullName>
    </submittedName>
</protein>
<dbReference type="RefSeq" id="WP_202016139.1">
    <property type="nucleotide sequence ID" value="NZ_JAERRB010000018.1"/>
</dbReference>
<proteinExistence type="predicted"/>
<sequence>MVTSFGETIVMRIEADVQCVAKTIDQLHAQGYDSIFELIGEKLRCLQTGDYYLPRDLRVDEIFRVEKGVLGYDEFYIYALSEPFANLKGIFYCAPNSD</sequence>
<evidence type="ECO:0000313" key="1">
    <source>
        <dbReference type="EMBL" id="MBL0745614.1"/>
    </source>
</evidence>
<gene>
    <name evidence="1" type="ORF">JI741_30560</name>
</gene>
<accession>A0ABS1L1P7</accession>
<name>A0ABS1L1P7_9BACT</name>
<reference evidence="1 2" key="1">
    <citation type="submission" date="2021-01" db="EMBL/GenBank/DDBJ databases">
        <title>Chryseolinea sp. Jin1 Genome sequencing and assembly.</title>
        <authorList>
            <person name="Kim I."/>
        </authorList>
    </citation>
    <scope>NUCLEOTIDE SEQUENCE [LARGE SCALE GENOMIC DNA]</scope>
    <source>
        <strain evidence="1 2">Jin1</strain>
    </source>
</reference>
<dbReference type="Proteomes" id="UP000613030">
    <property type="component" value="Unassembled WGS sequence"/>
</dbReference>